<dbReference type="PANTHER" id="PTHR47642">
    <property type="entry name" value="ATP-DEPENDENT DNA HELICASE"/>
    <property type="match status" value="1"/>
</dbReference>
<keyword evidence="4 12" id="KW-0863">Zinc-finger</keyword>
<dbReference type="Gene3D" id="3.30.40.10">
    <property type="entry name" value="Zinc/RING finger domain, C3HC4 (zinc finger)"/>
    <property type="match status" value="1"/>
</dbReference>
<evidence type="ECO:0000256" key="4">
    <source>
        <dbReference type="ARBA" id="ARBA00022771"/>
    </source>
</evidence>
<dbReference type="PROSITE" id="PS01359">
    <property type="entry name" value="ZF_PHD_1"/>
    <property type="match status" value="1"/>
</dbReference>
<evidence type="ECO:0000256" key="6">
    <source>
        <dbReference type="ARBA" id="ARBA00022806"/>
    </source>
</evidence>
<evidence type="ECO:0000256" key="11">
    <source>
        <dbReference type="ARBA" id="ARBA00023235"/>
    </source>
</evidence>
<evidence type="ECO:0000256" key="9">
    <source>
        <dbReference type="ARBA" id="ARBA00023125"/>
    </source>
</evidence>
<evidence type="ECO:0000313" key="16">
    <source>
        <dbReference type="Proteomes" id="UP001152320"/>
    </source>
</evidence>
<proteinExistence type="predicted"/>
<dbReference type="SMART" id="SM00249">
    <property type="entry name" value="PHD"/>
    <property type="match status" value="1"/>
</dbReference>
<gene>
    <name evidence="15" type="ORF">HOLleu_07782</name>
</gene>
<dbReference type="Pfam" id="PF00628">
    <property type="entry name" value="PHD"/>
    <property type="match status" value="1"/>
</dbReference>
<name>A0A9Q1HH85_HOLLE</name>
<comment type="caution">
    <text evidence="15">The sequence shown here is derived from an EMBL/GenBank/DDBJ whole genome shotgun (WGS) entry which is preliminary data.</text>
</comment>
<dbReference type="Pfam" id="PF21787">
    <property type="entry name" value="TNP-like_RNaseH_N"/>
    <property type="match status" value="1"/>
</dbReference>
<evidence type="ECO:0000256" key="10">
    <source>
        <dbReference type="ARBA" id="ARBA00023204"/>
    </source>
</evidence>
<evidence type="ECO:0000256" key="8">
    <source>
        <dbReference type="ARBA" id="ARBA00022840"/>
    </source>
</evidence>
<keyword evidence="5" id="KW-0378">Hydrolase</keyword>
<evidence type="ECO:0000256" key="7">
    <source>
        <dbReference type="ARBA" id="ARBA00022833"/>
    </source>
</evidence>
<dbReference type="SUPFAM" id="SSF57903">
    <property type="entry name" value="FYVE/PHD zinc finger"/>
    <property type="match status" value="1"/>
</dbReference>
<dbReference type="PANTHER" id="PTHR47642:SF5">
    <property type="entry name" value="ATP-DEPENDENT DNA HELICASE"/>
    <property type="match status" value="1"/>
</dbReference>
<dbReference type="InterPro" id="IPR027417">
    <property type="entry name" value="P-loop_NTPase"/>
</dbReference>
<dbReference type="CDD" id="cd18809">
    <property type="entry name" value="SF1_C_RecD"/>
    <property type="match status" value="1"/>
</dbReference>
<dbReference type="OrthoDB" id="3353471at2759"/>
<keyword evidence="11" id="KW-0413">Isomerase</keyword>
<dbReference type="SUPFAM" id="SSF52540">
    <property type="entry name" value="P-loop containing nucleoside triphosphate hydrolases"/>
    <property type="match status" value="1"/>
</dbReference>
<keyword evidence="16" id="KW-1185">Reference proteome</keyword>
<reference evidence="15" key="1">
    <citation type="submission" date="2021-10" db="EMBL/GenBank/DDBJ databases">
        <title>Tropical sea cucumber genome reveals ecological adaptation and Cuvierian tubules defense mechanism.</title>
        <authorList>
            <person name="Chen T."/>
        </authorList>
    </citation>
    <scope>NUCLEOTIDE SEQUENCE</scope>
    <source>
        <strain evidence="15">Nanhai2018</strain>
        <tissue evidence="15">Muscle</tissue>
    </source>
</reference>
<dbReference type="GO" id="GO:0008270">
    <property type="term" value="F:zinc ion binding"/>
    <property type="evidence" value="ECO:0007669"/>
    <property type="project" value="UniProtKB-KW"/>
</dbReference>
<keyword evidence="6 15" id="KW-0347">Helicase</keyword>
<keyword evidence="9" id="KW-0238">DNA-binding</keyword>
<evidence type="ECO:0000256" key="13">
    <source>
        <dbReference type="SAM" id="MobiDB-lite"/>
    </source>
</evidence>
<keyword evidence="3" id="KW-0227">DNA damage</keyword>
<keyword evidence="7" id="KW-0862">Zinc</keyword>
<evidence type="ECO:0000256" key="5">
    <source>
        <dbReference type="ARBA" id="ARBA00022801"/>
    </source>
</evidence>
<dbReference type="InterPro" id="IPR048365">
    <property type="entry name" value="TNP-like_RNaseH_N"/>
</dbReference>
<evidence type="ECO:0000256" key="12">
    <source>
        <dbReference type="PROSITE-ProRule" id="PRU00146"/>
    </source>
</evidence>
<dbReference type="InterPro" id="IPR019786">
    <property type="entry name" value="Zinc_finger_PHD-type_CS"/>
</dbReference>
<keyword evidence="10" id="KW-0234">DNA repair</keyword>
<dbReference type="InterPro" id="IPR013083">
    <property type="entry name" value="Znf_RING/FYVE/PHD"/>
</dbReference>
<evidence type="ECO:0000256" key="2">
    <source>
        <dbReference type="ARBA" id="ARBA00022741"/>
    </source>
</evidence>
<evidence type="ECO:0000259" key="14">
    <source>
        <dbReference type="PROSITE" id="PS50016"/>
    </source>
</evidence>
<dbReference type="GO" id="GO:0004386">
    <property type="term" value="F:helicase activity"/>
    <property type="evidence" value="ECO:0007669"/>
    <property type="project" value="UniProtKB-KW"/>
</dbReference>
<organism evidence="15 16">
    <name type="scientific">Holothuria leucospilota</name>
    <name type="common">Black long sea cucumber</name>
    <name type="synonym">Mertensiothuria leucospilota</name>
    <dbReference type="NCBI Taxonomy" id="206669"/>
    <lineage>
        <taxon>Eukaryota</taxon>
        <taxon>Metazoa</taxon>
        <taxon>Echinodermata</taxon>
        <taxon>Eleutherozoa</taxon>
        <taxon>Echinozoa</taxon>
        <taxon>Holothuroidea</taxon>
        <taxon>Aspidochirotacea</taxon>
        <taxon>Aspidochirotida</taxon>
        <taxon>Holothuriidae</taxon>
        <taxon>Holothuria</taxon>
    </lineage>
</organism>
<protein>
    <submittedName>
        <fullName evidence="15">ATP-dependent DNA helicase PIF1</fullName>
    </submittedName>
</protein>
<dbReference type="InterPro" id="IPR049163">
    <property type="entry name" value="Pif1-like_2B_dom"/>
</dbReference>
<keyword evidence="8" id="KW-0067">ATP-binding</keyword>
<evidence type="ECO:0000313" key="15">
    <source>
        <dbReference type="EMBL" id="KAJ8044896.1"/>
    </source>
</evidence>
<dbReference type="Pfam" id="PF21530">
    <property type="entry name" value="Pif1_2B_dom"/>
    <property type="match status" value="1"/>
</dbReference>
<keyword evidence="2" id="KW-0547">Nucleotide-binding</keyword>
<feature type="domain" description="PHD-type" evidence="14">
    <location>
        <begin position="1458"/>
        <end position="1509"/>
    </location>
</feature>
<keyword evidence="1" id="KW-0479">Metal-binding</keyword>
<sequence length="1512" mass="172491">MCFDQFTTLRQQTRWTLTKWVRENPHGETIFSELKKGCHYSSRTLSVMLKRLFPSTTFVRRTVNGKRQTLVQGIEIVQKENIMVDQVYNTLTELKEFIPPDIMLMQSDSEEKLTLNITSNLSVNGNNVLKTLKLSTIDWELWVRGCQVNLSKLNIDNTFMASKENLNRVLSIVRKISLCEGFPYVQSMLSENHTYLTEEIQHSEEKPRYVIRSKACKQAISWMSEVKACRSCTGVYTPRKSQQVLLEDDDHEDMSVLLEKCFPHASDEMKILLKAQQDALKAKGPTGRRWNKDVISTCLSLWLRSPRAYEDLGQSGMLVLPSGRHLMRYKNILHQESGPINEMFQWMFQCANDMKIPPDGRAGIVIHDETKIQEDLVVDMTDGRVKLIGWIDSGDEGNDMRILQNGAIENSLATEVLQFYFLGHTGFRFPICHYPTKGVSSAELYIMVWELIAKLQDWGFKVDCVLQDGGSANRKFMKAHFEAHPATSGYIAVNAVNPMESVAMCQDFSHNIKKIRNGLMKSGDLECHTRNLHLNGKAIVWKHWIMATQWNWATNSRSLHHRLTNDHLFPSSTDKMRNHLAEEMLNGDALNLMRSFRSSLPDGSFLNSSIELLENTSRMISVFRDKRPIKTVTDERFEILNDVLEWFQKWRMQAESNEDLTPAERKKRILSQECCDDVEALLMTFPYVCRNHLQKFPHGHIVPSRFNTDIVENHFCQQRGLYNGNTTHPTYASYCSTVNSIILGQSLQSRGRKSNAGLMTAKPLNYYVHKPFSKKRKLLPQDDLVAAIHQLSRGIECSQETIKLMTELKRPLPQNSRPIKLFANNYDVDKCNSDNLMRMKGKMKVYKSVNSGDMQAIKGCVAPDKLFLKVGAPVTLLANIADNLVNGLRGTVKELWEDHVVVKFNGITRETDIHPYNFSIFNPNLGKNIANRKQLPIKLAFALTVHKAQGMTLEEVEVDCRKMTAPGQIGVAIGRAKTKSGLRVLNFYPGQMVRQPQLIEEFYNSSSAPLQDGCFCCTRLQIKPDSRQPSASEVHHANHTQQILHADEAVENDETSIEFLDFFEEAIVLAQGLTLPKNVNPDHYLSDMYFENTYTDEQKLVNDMVPFLKARPVITGTFFKLIYHQMVVLFNECISNENPTGSSFTEFYSKVHKLVGSKLYTDYVKLLFTTSSLSSIHYRIAFGILEKLRGQVVASAALGAKESAVRYVSMIGSKTFKSSPGGDGTIRYIGGWCLGSLRNSKQKRVISNLYDDTNQSVVEKCHNDVLMLDSLMCTEAEARETAEDPLTLNQIERKDSLKGSLCHIHEKTFAFFKTLDKFIRKHETVEHLAIHGKDLYDVIFKNISEDESLTNTWEALFEIKDDASLQKRRASNLLGDVVKKYLKMSAGQFRKEYLRVLKIKKSEAHRKQIKITDSKSVQNTSTHKLSESSKAPTKRGKRTISKEKRKGKGKVKKSTIVQWPCGGCHNECLMDCVCCDSCDIWFHYQCLGLYGDEAELEEEEWFCPQCKSKKAD</sequence>
<dbReference type="InterPro" id="IPR011011">
    <property type="entry name" value="Znf_FYVE_PHD"/>
</dbReference>
<dbReference type="InterPro" id="IPR019787">
    <property type="entry name" value="Znf_PHD-finger"/>
</dbReference>
<dbReference type="PROSITE" id="PS50016">
    <property type="entry name" value="ZF_PHD_2"/>
    <property type="match status" value="1"/>
</dbReference>
<dbReference type="EMBL" id="JAIZAY010000003">
    <property type="protein sequence ID" value="KAJ8044896.1"/>
    <property type="molecule type" value="Genomic_DNA"/>
</dbReference>
<accession>A0A9Q1HH85</accession>
<feature type="region of interest" description="Disordered" evidence="13">
    <location>
        <begin position="1410"/>
        <end position="1451"/>
    </location>
</feature>
<dbReference type="CDD" id="cd15489">
    <property type="entry name" value="PHD_SF"/>
    <property type="match status" value="1"/>
</dbReference>
<feature type="compositionally biased region" description="Polar residues" evidence="13">
    <location>
        <begin position="1414"/>
        <end position="1431"/>
    </location>
</feature>
<evidence type="ECO:0000256" key="1">
    <source>
        <dbReference type="ARBA" id="ARBA00022723"/>
    </source>
</evidence>
<evidence type="ECO:0000256" key="3">
    <source>
        <dbReference type="ARBA" id="ARBA00022763"/>
    </source>
</evidence>
<dbReference type="Proteomes" id="UP001152320">
    <property type="component" value="Chromosome 3"/>
</dbReference>
<dbReference type="InterPro" id="IPR051055">
    <property type="entry name" value="PIF1_helicase"/>
</dbReference>
<feature type="compositionally biased region" description="Basic residues" evidence="13">
    <location>
        <begin position="1432"/>
        <end position="1451"/>
    </location>
</feature>
<dbReference type="InterPro" id="IPR001965">
    <property type="entry name" value="Znf_PHD"/>
</dbReference>